<evidence type="ECO:0000256" key="5">
    <source>
        <dbReference type="ARBA" id="ARBA00023242"/>
    </source>
</evidence>
<evidence type="ECO:0000256" key="2">
    <source>
        <dbReference type="ARBA" id="ARBA00023015"/>
    </source>
</evidence>
<dbReference type="AlphaFoldDB" id="A0A9D4U652"/>
<feature type="domain" description="MBD" evidence="7">
    <location>
        <begin position="74"/>
        <end position="148"/>
    </location>
</feature>
<evidence type="ECO:0000256" key="1">
    <source>
        <dbReference type="ARBA" id="ARBA00004123"/>
    </source>
</evidence>
<dbReference type="PANTHER" id="PTHR12396:SF0">
    <property type="entry name" value="METHYL-CPG BINDING DOMAIN PROTEIN-LIKE, ISOFORM C"/>
    <property type="match status" value="1"/>
</dbReference>
<dbReference type="InterPro" id="IPR016177">
    <property type="entry name" value="DNA-bd_dom_sf"/>
</dbReference>
<keyword evidence="9" id="KW-1185">Reference proteome</keyword>
<evidence type="ECO:0000313" key="9">
    <source>
        <dbReference type="Proteomes" id="UP000886520"/>
    </source>
</evidence>
<dbReference type="SUPFAM" id="SSF54171">
    <property type="entry name" value="DNA-binding domain"/>
    <property type="match status" value="1"/>
</dbReference>
<dbReference type="InterPro" id="IPR001739">
    <property type="entry name" value="Methyl_CpG_DNA-bd"/>
</dbReference>
<dbReference type="EMBL" id="JABFUD020000022">
    <property type="protein sequence ID" value="KAI5061800.1"/>
    <property type="molecule type" value="Genomic_DNA"/>
</dbReference>
<dbReference type="PROSITE" id="PS50982">
    <property type="entry name" value="MBD"/>
    <property type="match status" value="1"/>
</dbReference>
<dbReference type="Proteomes" id="UP000886520">
    <property type="component" value="Chromosome 22"/>
</dbReference>
<protein>
    <recommendedName>
        <fullName evidence="7">MBD domain-containing protein</fullName>
    </recommendedName>
</protein>
<feature type="region of interest" description="Disordered" evidence="6">
    <location>
        <begin position="289"/>
        <end position="314"/>
    </location>
</feature>
<evidence type="ECO:0000256" key="4">
    <source>
        <dbReference type="ARBA" id="ARBA00023163"/>
    </source>
</evidence>
<dbReference type="PANTHER" id="PTHR12396">
    <property type="entry name" value="METHYL-CPG BINDING PROTEIN, MBD"/>
    <property type="match status" value="1"/>
</dbReference>
<keyword evidence="3" id="KW-0238">DNA-binding</keyword>
<keyword evidence="5" id="KW-0539">Nucleus</keyword>
<evidence type="ECO:0000313" key="8">
    <source>
        <dbReference type="EMBL" id="KAI5061800.1"/>
    </source>
</evidence>
<evidence type="ECO:0000259" key="7">
    <source>
        <dbReference type="PROSITE" id="PS50982"/>
    </source>
</evidence>
<feature type="compositionally biased region" description="Polar residues" evidence="6">
    <location>
        <begin position="165"/>
        <end position="186"/>
    </location>
</feature>
<comment type="subcellular location">
    <subcellularLocation>
        <location evidence="1">Nucleus</location>
    </subcellularLocation>
</comment>
<name>A0A9D4U652_ADICA</name>
<keyword evidence="4" id="KW-0804">Transcription</keyword>
<accession>A0A9D4U652</accession>
<reference evidence="8" key="1">
    <citation type="submission" date="2021-01" db="EMBL/GenBank/DDBJ databases">
        <title>Adiantum capillus-veneris genome.</title>
        <authorList>
            <person name="Fang Y."/>
            <person name="Liao Q."/>
        </authorList>
    </citation>
    <scope>NUCLEOTIDE SEQUENCE</scope>
    <source>
        <strain evidence="8">H3</strain>
        <tissue evidence="8">Leaf</tissue>
    </source>
</reference>
<evidence type="ECO:0000256" key="6">
    <source>
        <dbReference type="SAM" id="MobiDB-lite"/>
    </source>
</evidence>
<dbReference type="Gene3D" id="3.30.890.10">
    <property type="entry name" value="Methyl-cpg-binding Protein 2, Chain A"/>
    <property type="match status" value="1"/>
</dbReference>
<dbReference type="CDD" id="cd01396">
    <property type="entry name" value="MeCP2_MBD"/>
    <property type="match status" value="1"/>
</dbReference>
<keyword evidence="2" id="KW-0805">Transcription regulation</keyword>
<dbReference type="SMART" id="SM00391">
    <property type="entry name" value="MBD"/>
    <property type="match status" value="1"/>
</dbReference>
<dbReference type="Pfam" id="PF01429">
    <property type="entry name" value="MBD"/>
    <property type="match status" value="1"/>
</dbReference>
<sequence length="314" mass="34718">MSGRRCFCSQRNSVHVATECGQGLGVGWSPDQHRRTGFYWSMSWYFAYCWSIYCTMRNVHEMEVHPDEDMHELWAFDKPGIPSPPDGWERLLVIRPVGSIKFADVYYVTPSGKRLRSMPEIDRFLSEHPEYGHGGLKPSQFSFLIPRPLDKDYCKKKNESLTCGDKSTTSEKAANSKSLPADSPSSKLGVMQPSLKVVSSKPPKLEKLKFRKKVVSGVSGGGEFQVLHSEERSCNTLAFQQAVMSPSMSQVAITPDTNGPNPVAGSKENEASTVGNCAESASLTTGIMSKDQHGMARQQAFDSRESESGNLTCC</sequence>
<comment type="caution">
    <text evidence="8">The sequence shown here is derived from an EMBL/GenBank/DDBJ whole genome shotgun (WGS) entry which is preliminary data.</text>
</comment>
<evidence type="ECO:0000256" key="3">
    <source>
        <dbReference type="ARBA" id="ARBA00023125"/>
    </source>
</evidence>
<dbReference type="GO" id="GO:0005634">
    <property type="term" value="C:nucleus"/>
    <property type="evidence" value="ECO:0007669"/>
    <property type="project" value="UniProtKB-SubCell"/>
</dbReference>
<gene>
    <name evidence="8" type="ORF">GOP47_0022339</name>
</gene>
<dbReference type="OrthoDB" id="10072024at2759"/>
<proteinExistence type="predicted"/>
<feature type="region of interest" description="Disordered" evidence="6">
    <location>
        <begin position="162"/>
        <end position="194"/>
    </location>
</feature>
<organism evidence="8 9">
    <name type="scientific">Adiantum capillus-veneris</name>
    <name type="common">Maidenhair fern</name>
    <dbReference type="NCBI Taxonomy" id="13818"/>
    <lineage>
        <taxon>Eukaryota</taxon>
        <taxon>Viridiplantae</taxon>
        <taxon>Streptophyta</taxon>
        <taxon>Embryophyta</taxon>
        <taxon>Tracheophyta</taxon>
        <taxon>Polypodiopsida</taxon>
        <taxon>Polypodiidae</taxon>
        <taxon>Polypodiales</taxon>
        <taxon>Pteridineae</taxon>
        <taxon>Pteridaceae</taxon>
        <taxon>Vittarioideae</taxon>
        <taxon>Adiantum</taxon>
    </lineage>
</organism>
<dbReference type="GO" id="GO:0003677">
    <property type="term" value="F:DNA binding"/>
    <property type="evidence" value="ECO:0007669"/>
    <property type="project" value="UniProtKB-KW"/>
</dbReference>